<dbReference type="AlphaFoldDB" id="A0A0F9R107"/>
<name>A0A0F9R107_9ZZZZ</name>
<dbReference type="EMBL" id="LAZR01003375">
    <property type="protein sequence ID" value="KKN19006.1"/>
    <property type="molecule type" value="Genomic_DNA"/>
</dbReference>
<proteinExistence type="predicted"/>
<reference evidence="1" key="1">
    <citation type="journal article" date="2015" name="Nature">
        <title>Complex archaea that bridge the gap between prokaryotes and eukaryotes.</title>
        <authorList>
            <person name="Spang A."/>
            <person name="Saw J.H."/>
            <person name="Jorgensen S.L."/>
            <person name="Zaremba-Niedzwiedzka K."/>
            <person name="Martijn J."/>
            <person name="Lind A.E."/>
            <person name="van Eijk R."/>
            <person name="Schleper C."/>
            <person name="Guy L."/>
            <person name="Ettema T.J."/>
        </authorList>
    </citation>
    <scope>NUCLEOTIDE SEQUENCE</scope>
</reference>
<sequence length="73" mass="8448">MGTKNELFKINIYFDIEGLITSSSGEDGNSIGKPISWGFEMLKLCSYEPFFHHEEKLPMFITIYITEHFNVNP</sequence>
<evidence type="ECO:0000313" key="1">
    <source>
        <dbReference type="EMBL" id="KKN19006.1"/>
    </source>
</evidence>
<organism evidence="1">
    <name type="scientific">marine sediment metagenome</name>
    <dbReference type="NCBI Taxonomy" id="412755"/>
    <lineage>
        <taxon>unclassified sequences</taxon>
        <taxon>metagenomes</taxon>
        <taxon>ecological metagenomes</taxon>
    </lineage>
</organism>
<protein>
    <submittedName>
        <fullName evidence="1">Uncharacterized protein</fullName>
    </submittedName>
</protein>
<comment type="caution">
    <text evidence="1">The sequence shown here is derived from an EMBL/GenBank/DDBJ whole genome shotgun (WGS) entry which is preliminary data.</text>
</comment>
<gene>
    <name evidence="1" type="ORF">LCGC14_0949930</name>
</gene>
<accession>A0A0F9R107</accession>